<protein>
    <submittedName>
        <fullName evidence="2">Uncharacterized protein</fullName>
    </submittedName>
</protein>
<reference evidence="3" key="2">
    <citation type="journal article" date="2018" name="Nat. Commun.">
        <title>Extreme sensitivity to ultraviolet light in the fungal pathogen causing white-nose syndrome of bats.</title>
        <authorList>
            <person name="Palmer J.M."/>
            <person name="Drees K.P."/>
            <person name="Foster J.T."/>
            <person name="Lindner D.L."/>
        </authorList>
    </citation>
    <scope>NUCLEOTIDE SEQUENCE [LARGE SCALE GENOMIC DNA]</scope>
    <source>
        <strain evidence="3">UAMH 10579</strain>
    </source>
</reference>
<dbReference type="Proteomes" id="UP000091956">
    <property type="component" value="Unassembled WGS sequence"/>
</dbReference>
<name>A0A1B8GJL8_9PEZI</name>
<dbReference type="GeneID" id="28840183"/>
<dbReference type="EMBL" id="KV460231">
    <property type="protein sequence ID" value="OBT96018.1"/>
    <property type="molecule type" value="Genomic_DNA"/>
</dbReference>
<feature type="compositionally biased region" description="Polar residues" evidence="1">
    <location>
        <begin position="253"/>
        <end position="279"/>
    </location>
</feature>
<evidence type="ECO:0000313" key="2">
    <source>
        <dbReference type="EMBL" id="OBT96018.1"/>
    </source>
</evidence>
<reference evidence="2 3" key="1">
    <citation type="submission" date="2016-03" db="EMBL/GenBank/DDBJ databases">
        <title>Comparative genomics of Pseudogymnoascus destructans, the fungus causing white-nose syndrome of bats.</title>
        <authorList>
            <person name="Palmer J.M."/>
            <person name="Drees K.P."/>
            <person name="Foster J.T."/>
            <person name="Lindner D.L."/>
        </authorList>
    </citation>
    <scope>NUCLEOTIDE SEQUENCE [LARGE SCALE GENOMIC DNA]</scope>
    <source>
        <strain evidence="2 3">UAMH 10579</strain>
    </source>
</reference>
<keyword evidence="3" id="KW-1185">Reference proteome</keyword>
<proteinExistence type="predicted"/>
<evidence type="ECO:0000313" key="3">
    <source>
        <dbReference type="Proteomes" id="UP000091956"/>
    </source>
</evidence>
<evidence type="ECO:0000256" key="1">
    <source>
        <dbReference type="SAM" id="MobiDB-lite"/>
    </source>
</evidence>
<dbReference type="RefSeq" id="XP_018129751.1">
    <property type="nucleotide sequence ID" value="XM_018276236.2"/>
</dbReference>
<dbReference type="AlphaFoldDB" id="A0A1B8GJL8"/>
<gene>
    <name evidence="2" type="ORF">VE01_06797</name>
</gene>
<organism evidence="2 3">
    <name type="scientific">Pseudogymnoascus verrucosus</name>
    <dbReference type="NCBI Taxonomy" id="342668"/>
    <lineage>
        <taxon>Eukaryota</taxon>
        <taxon>Fungi</taxon>
        <taxon>Dikarya</taxon>
        <taxon>Ascomycota</taxon>
        <taxon>Pezizomycotina</taxon>
        <taxon>Leotiomycetes</taxon>
        <taxon>Thelebolales</taxon>
        <taxon>Thelebolaceae</taxon>
        <taxon>Pseudogymnoascus</taxon>
    </lineage>
</organism>
<feature type="region of interest" description="Disordered" evidence="1">
    <location>
        <begin position="243"/>
        <end position="279"/>
    </location>
</feature>
<sequence length="279" mass="31734">MDIFYDIAVYNGQGITTRRVSLEEVRCFLLGAPDDFELAGIAINALYHITHEPISDMTVIELGNFFTVLCDRHDWPIQPNPGLTLTYNRYVQVMAVVQLPIIPDNVPLSKANQYTYFRDCRHRKRLKDRWEAVKAEYLAQNPHMTNPGAQPRRIYEVRRKMAHDLGWVHEDRFHLFEAPPRPLEEFYPVFPRPLWDMPFMGNPGMELPMLPRFNGRRALPASSVPRAAASLSELRSLDQPIVRPLQNGADQFDSATASSGTEPRTNADLDSNAATAGSE</sequence>
<dbReference type="OrthoDB" id="3435967at2759"/>
<accession>A0A1B8GJL8</accession>